<evidence type="ECO:0000256" key="1">
    <source>
        <dbReference type="ARBA" id="ARBA00022737"/>
    </source>
</evidence>
<dbReference type="Pfam" id="PF22939">
    <property type="entry name" value="WHD_GPIID"/>
    <property type="match status" value="1"/>
</dbReference>
<name>A0A8H4ZKL4_9HYPO</name>
<keyword evidence="2" id="KW-0175">Coiled coil</keyword>
<evidence type="ECO:0000259" key="3">
    <source>
        <dbReference type="PROSITE" id="PS50837"/>
    </source>
</evidence>
<evidence type="ECO:0000256" key="2">
    <source>
        <dbReference type="SAM" id="Coils"/>
    </source>
</evidence>
<dbReference type="InterPro" id="IPR027417">
    <property type="entry name" value="P-loop_NTPase"/>
</dbReference>
<proteinExistence type="predicted"/>
<organism evidence="4 5">
    <name type="scientific">Fusarium anthophilum</name>
    <dbReference type="NCBI Taxonomy" id="48485"/>
    <lineage>
        <taxon>Eukaryota</taxon>
        <taxon>Fungi</taxon>
        <taxon>Dikarya</taxon>
        <taxon>Ascomycota</taxon>
        <taxon>Pezizomycotina</taxon>
        <taxon>Sordariomycetes</taxon>
        <taxon>Hypocreomycetidae</taxon>
        <taxon>Hypocreales</taxon>
        <taxon>Nectriaceae</taxon>
        <taxon>Fusarium</taxon>
        <taxon>Fusarium fujikuroi species complex</taxon>
    </lineage>
</organism>
<feature type="domain" description="NACHT" evidence="3">
    <location>
        <begin position="249"/>
        <end position="390"/>
    </location>
</feature>
<comment type="caution">
    <text evidence="4">The sequence shown here is derived from an EMBL/GenBank/DDBJ whole genome shotgun (WGS) entry which is preliminary data.</text>
</comment>
<dbReference type="SUPFAM" id="SSF52540">
    <property type="entry name" value="P-loop containing nucleoside triphosphate hydrolases"/>
    <property type="match status" value="1"/>
</dbReference>
<evidence type="ECO:0000313" key="4">
    <source>
        <dbReference type="EMBL" id="KAF5247561.1"/>
    </source>
</evidence>
<evidence type="ECO:0000313" key="5">
    <source>
        <dbReference type="Proteomes" id="UP000573603"/>
    </source>
</evidence>
<dbReference type="SUPFAM" id="SSF48403">
    <property type="entry name" value="Ankyrin repeat"/>
    <property type="match status" value="1"/>
</dbReference>
<dbReference type="EMBL" id="JABEVY010000138">
    <property type="protein sequence ID" value="KAF5247561.1"/>
    <property type="molecule type" value="Genomic_DNA"/>
</dbReference>
<dbReference type="InterPro" id="IPR054471">
    <property type="entry name" value="GPIID_WHD"/>
</dbReference>
<protein>
    <recommendedName>
        <fullName evidence="3">NACHT domain-containing protein</fullName>
    </recommendedName>
</protein>
<dbReference type="AlphaFoldDB" id="A0A8H4ZKL4"/>
<feature type="coiled-coil region" evidence="2">
    <location>
        <begin position="133"/>
        <end position="169"/>
    </location>
</feature>
<accession>A0A8H4ZKL4</accession>
<dbReference type="InterPro" id="IPR007111">
    <property type="entry name" value="NACHT_NTPase"/>
</dbReference>
<dbReference type="InterPro" id="IPR036770">
    <property type="entry name" value="Ankyrin_rpt-contain_sf"/>
</dbReference>
<dbReference type="Gene3D" id="3.40.50.300">
    <property type="entry name" value="P-loop containing nucleotide triphosphate hydrolases"/>
    <property type="match status" value="1"/>
</dbReference>
<dbReference type="PANTHER" id="PTHR10039:SF10">
    <property type="entry name" value="NACHT DOMAIN-CONTAINING PROTEIN"/>
    <property type="match status" value="1"/>
</dbReference>
<sequence>MALALPQSSAVTLVKTDDGLERALQAFRSVLTEGQRKDLDAIKDVPDTNAVLTFTAELDAKRRTIKGQSIASRLYSILQCVRDFSSVVETFVSSNPQIAALVWGSMKLTMMEGHSQLYNSLWQSLEKEFAPDMEEIKNRRDHVNRELDLARTQAALRSQQLQLNEQTEASSFRDTMRRVTSQTNNTTKDLSEMIEKQRARERRKLLLSALSSHDHISPHRQNCKKRHGDTLQWFFQLPELHRWMAGDSQILWCSGKIGSGKTILASSVVNYILTEKKTPRELITFFFARFDNQNSLKSETILRSIVRQAIESASMIDDTLPLLETLISLDGLAANTLKRLVTKIAKEVDKLYIIIDGLDECEPVERRDLLNTLASLVALNGGIKLFLSTRDTVANEIRRAFASCEHVSIGRSTVQSDISAYVVSTIDTLLANDDLVVTDPSLIDDIKKALIDNSDGMFLWAAFQLREISSKANDEEIRKSLSRESLPKDLTETFNRALHRVVSSGKGAIVQKLLPWVTAAARPMTLDELQESAMIEICQVSSMPERKVNGIHRLSSWFQGLVDVDEETRSVSFAHVSIRHFFLGEVDPNLKLFSVDLDEADHYLGEICSTYLFFSDFQTALARRERPKPTIQPMDLARRAIADNWKLGHDLFQRSDRRTRSTSSTAVPVGMDVSKTLELYTRGDEDPGFERFQDSHLFLAYASSNCFFHTKAFSESKSRTWPLFHRILQHGHKLVMLPWTSGLGQDLDDLAMIDWVCAVAHAPLIQFISGRSARWRNKKKMLPPHVAEAFELPTVWNIYEDWTFLTDSGRVELAWNISCRGQKDALRILLNSVTGVHKEEVQELSLFVSAVSGHIKIVEILLPQVFNSRIGASYGFAGAALLGDFVITKMFMVAWSRYNGTNDCIEPALLTAIKNGKPELIKLFLDEFVSIAPSSWQKARLVALSYGRDQVVESIDQLEAELGDQLLGV</sequence>
<reference evidence="4 5" key="1">
    <citation type="journal article" date="2020" name="BMC Genomics">
        <title>Correction to: Identification and distribution of gene clusters required for synthesis of sphingolipid metabolism inhibitors in diverse species of the filamentous fungus Fusarium.</title>
        <authorList>
            <person name="Kim H.S."/>
            <person name="Lohmar J.M."/>
            <person name="Busman M."/>
            <person name="Brown D.W."/>
            <person name="Naumann T.A."/>
            <person name="Divon H.H."/>
            <person name="Lysoe E."/>
            <person name="Uhlig S."/>
            <person name="Proctor R.H."/>
        </authorList>
    </citation>
    <scope>NUCLEOTIDE SEQUENCE [LARGE SCALE GENOMIC DNA]</scope>
    <source>
        <strain evidence="4 5">NRRL 25214</strain>
    </source>
</reference>
<keyword evidence="1" id="KW-0677">Repeat</keyword>
<gene>
    <name evidence="4" type="ORF">FANTH_6312</name>
</gene>
<dbReference type="PANTHER" id="PTHR10039">
    <property type="entry name" value="AMELOGENIN"/>
    <property type="match status" value="1"/>
</dbReference>
<dbReference type="Pfam" id="PF24883">
    <property type="entry name" value="NPHP3_N"/>
    <property type="match status" value="1"/>
</dbReference>
<dbReference type="PROSITE" id="PS50837">
    <property type="entry name" value="NACHT"/>
    <property type="match status" value="1"/>
</dbReference>
<keyword evidence="5" id="KW-1185">Reference proteome</keyword>
<dbReference type="InterPro" id="IPR056884">
    <property type="entry name" value="NPHP3-like_N"/>
</dbReference>
<dbReference type="Proteomes" id="UP000573603">
    <property type="component" value="Unassembled WGS sequence"/>
</dbReference>